<reference evidence="10 11" key="1">
    <citation type="journal article" date="2019" name="G3 (Bethesda)">
        <title>Sequencing of a Wild Apple (Malus baccata) Genome Unravels the Differences Between Cultivated and Wild Apple Species Regarding Disease Resistance and Cold Tolerance.</title>
        <authorList>
            <person name="Chen X."/>
        </authorList>
    </citation>
    <scope>NUCLEOTIDE SEQUENCE [LARGE SCALE GENOMIC DNA]</scope>
    <source>
        <strain evidence="11">cv. Shandingzi</strain>
        <tissue evidence="10">Leaves</tissue>
    </source>
</reference>
<keyword evidence="11" id="KW-1185">Reference proteome</keyword>
<evidence type="ECO:0000256" key="8">
    <source>
        <dbReference type="PIRSR" id="PIRSR601554-1"/>
    </source>
</evidence>
<keyword evidence="4 9" id="KW-0378">Hydrolase</keyword>
<dbReference type="Pfam" id="PF01373">
    <property type="entry name" value="Glyco_hydro_14"/>
    <property type="match status" value="1"/>
</dbReference>
<protein>
    <recommendedName>
        <fullName evidence="3 9">Beta-amylase</fullName>
        <ecNumber evidence="3 9">3.2.1.2</ecNumber>
    </recommendedName>
</protein>
<dbReference type="SUPFAM" id="SSF51445">
    <property type="entry name" value="(Trans)glycosidases"/>
    <property type="match status" value="1"/>
</dbReference>
<keyword evidence="5 9" id="KW-0119">Carbohydrate metabolism</keyword>
<dbReference type="PANTHER" id="PTHR31352">
    <property type="entry name" value="BETA-AMYLASE 1, CHLOROPLASTIC"/>
    <property type="match status" value="1"/>
</dbReference>
<organism evidence="10 11">
    <name type="scientific">Malus baccata</name>
    <name type="common">Siberian crab apple</name>
    <name type="synonym">Pyrus baccata</name>
    <dbReference type="NCBI Taxonomy" id="106549"/>
    <lineage>
        <taxon>Eukaryota</taxon>
        <taxon>Viridiplantae</taxon>
        <taxon>Streptophyta</taxon>
        <taxon>Embryophyta</taxon>
        <taxon>Tracheophyta</taxon>
        <taxon>Spermatophyta</taxon>
        <taxon>Magnoliopsida</taxon>
        <taxon>eudicotyledons</taxon>
        <taxon>Gunneridae</taxon>
        <taxon>Pentapetalae</taxon>
        <taxon>rosids</taxon>
        <taxon>fabids</taxon>
        <taxon>Rosales</taxon>
        <taxon>Rosaceae</taxon>
        <taxon>Amygdaloideae</taxon>
        <taxon>Maleae</taxon>
        <taxon>Malus</taxon>
    </lineage>
</organism>
<dbReference type="PRINTS" id="PR00842">
    <property type="entry name" value="GLHYDLASE14B"/>
</dbReference>
<comment type="similarity">
    <text evidence="2 9">Belongs to the glycosyl hydrolase 14 family.</text>
</comment>
<dbReference type="PROSITE" id="PS00679">
    <property type="entry name" value="BETA_AMYLASE_2"/>
    <property type="match status" value="1"/>
</dbReference>
<evidence type="ECO:0000256" key="5">
    <source>
        <dbReference type="ARBA" id="ARBA00023277"/>
    </source>
</evidence>
<evidence type="ECO:0000256" key="7">
    <source>
        <dbReference type="ARBA" id="ARBA00023326"/>
    </source>
</evidence>
<feature type="active site" description="Proton donor" evidence="8">
    <location>
        <position position="94"/>
    </location>
</feature>
<dbReference type="Gene3D" id="3.20.20.80">
    <property type="entry name" value="Glycosidases"/>
    <property type="match status" value="1"/>
</dbReference>
<dbReference type="GO" id="GO:0000272">
    <property type="term" value="P:polysaccharide catabolic process"/>
    <property type="evidence" value="ECO:0007669"/>
    <property type="project" value="UniProtKB-KW"/>
</dbReference>
<comment type="caution">
    <text evidence="10">The sequence shown here is derived from an EMBL/GenBank/DDBJ whole genome shotgun (WGS) entry which is preliminary data.</text>
</comment>
<evidence type="ECO:0000256" key="3">
    <source>
        <dbReference type="ARBA" id="ARBA00012594"/>
    </source>
</evidence>
<gene>
    <name evidence="10" type="ORF">C1H46_024474</name>
</gene>
<accession>A0A540LU05</accession>
<dbReference type="InterPro" id="IPR001371">
    <property type="entry name" value="Glyco_hydro_14B_pln"/>
</dbReference>
<proteinExistence type="inferred from homology"/>
<dbReference type="GO" id="GO:0016161">
    <property type="term" value="F:beta-amylase activity"/>
    <property type="evidence" value="ECO:0007669"/>
    <property type="project" value="UniProtKB-EC"/>
</dbReference>
<keyword evidence="6 9" id="KW-0326">Glycosidase</keyword>
<dbReference type="PANTHER" id="PTHR31352:SF40">
    <property type="entry name" value="BETA-AMYLASE 6"/>
    <property type="match status" value="1"/>
</dbReference>
<sequence>MQVATSLSYQETMLKNYVPIFVMLPTPDIFYTNLKGNRNPEYLTLAVDNLRLFDGRTAVEIYSDYMKSFRENMSDFLETGLIIDIEVGLGPAGELRYPSYPESQGWAFPGIGEFQCYDKYLQAEFKEAATVAGHPEWALPVNAGEYNDTPESSGFFRSNGTYVTEKGKFFLTWYSNKLLIHGDQILDEANKVFEGCKLKLAAKVSGIHWWYEVDNHAAELTAGYYNVKDRDGYRPIARMLSRHHAILNFTCLEMRNSEQSADAKSAPQELVQQVGENIEVAGENALSRYDSVAYDQILLNARPNGINKDGQPKLRMYGVTFLRLSDELLQKTNLDTFKIFVKKMHADQDYCPDPEKYNHHLGPLKQSKPEISIEDLLEATKAVEPIPWDKETDMSVSGGAGGLGGLLSNLIRKIFSLFK</sequence>
<evidence type="ECO:0000256" key="6">
    <source>
        <dbReference type="ARBA" id="ARBA00023295"/>
    </source>
</evidence>
<dbReference type="InterPro" id="IPR001554">
    <property type="entry name" value="Glyco_hydro_14"/>
</dbReference>
<evidence type="ECO:0000256" key="1">
    <source>
        <dbReference type="ARBA" id="ARBA00000546"/>
    </source>
</evidence>
<dbReference type="Proteomes" id="UP000315295">
    <property type="component" value="Unassembled WGS sequence"/>
</dbReference>
<dbReference type="PRINTS" id="PR00750">
    <property type="entry name" value="BETAAMYLASE"/>
</dbReference>
<evidence type="ECO:0000256" key="4">
    <source>
        <dbReference type="ARBA" id="ARBA00022801"/>
    </source>
</evidence>
<keyword evidence="7 9" id="KW-0624">Polysaccharide degradation</keyword>
<name>A0A540LU05_MALBA</name>
<evidence type="ECO:0000256" key="2">
    <source>
        <dbReference type="ARBA" id="ARBA00005652"/>
    </source>
</evidence>
<evidence type="ECO:0000313" key="11">
    <source>
        <dbReference type="Proteomes" id="UP000315295"/>
    </source>
</evidence>
<feature type="active site" description="Proton acceptor" evidence="8">
    <location>
        <position position="283"/>
    </location>
</feature>
<dbReference type="AlphaFoldDB" id="A0A540LU05"/>
<evidence type="ECO:0000313" key="10">
    <source>
        <dbReference type="EMBL" id="TQD89990.1"/>
    </source>
</evidence>
<dbReference type="STRING" id="106549.A0A540LU05"/>
<dbReference type="InterPro" id="IPR018238">
    <property type="entry name" value="Glyco_hydro_14_CS"/>
</dbReference>
<dbReference type="EMBL" id="VIEB01000464">
    <property type="protein sequence ID" value="TQD89990.1"/>
    <property type="molecule type" value="Genomic_DNA"/>
</dbReference>
<evidence type="ECO:0000256" key="9">
    <source>
        <dbReference type="RuleBase" id="RU000509"/>
    </source>
</evidence>
<dbReference type="InterPro" id="IPR017853">
    <property type="entry name" value="GH"/>
</dbReference>
<comment type="catalytic activity">
    <reaction evidence="1 9">
        <text>Hydrolysis of (1-&gt;4)-alpha-D-glucosidic linkages in polysaccharides so as to remove successive maltose units from the non-reducing ends of the chains.</text>
        <dbReference type="EC" id="3.2.1.2"/>
    </reaction>
</comment>
<dbReference type="EC" id="3.2.1.2" evidence="3 9"/>